<sequence length="60" mass="6781">MWHSQETTRRPAPHRFERCGGLLVCQPKPEIPNPAVRCRGIPPASRLQAEEDVNCMRGSI</sequence>
<dbReference type="AlphaFoldDB" id="U1PAN2"/>
<evidence type="ECO:0000313" key="2">
    <source>
        <dbReference type="Proteomes" id="UP000030649"/>
    </source>
</evidence>
<reference evidence="1 2" key="1">
    <citation type="journal article" date="2013" name="PLoS ONE">
        <title>Assembly-driven community genomics of a hypersaline microbial ecosystem.</title>
        <authorList>
            <person name="Podell S."/>
            <person name="Ugalde J.A."/>
            <person name="Narasingarao P."/>
            <person name="Banfield J.F."/>
            <person name="Heidelberg K.B."/>
            <person name="Allen E.E."/>
        </authorList>
    </citation>
    <scope>NUCLEOTIDE SEQUENCE [LARGE SCALE GENOMIC DNA]</scope>
    <source>
        <strain evidence="2">J07HQW1</strain>
    </source>
</reference>
<dbReference type="HOGENOM" id="CLU_2930161_0_0_2"/>
<protein>
    <submittedName>
        <fullName evidence="1">Uncharacterized protein</fullName>
    </submittedName>
</protein>
<accession>U1PAN2</accession>
<dbReference type="Proteomes" id="UP000030649">
    <property type="component" value="Unassembled WGS sequence"/>
</dbReference>
<name>U1PAN2_9EURY</name>
<organism evidence="1 2">
    <name type="scientific">Haloquadratum walsbyi J07HQW1</name>
    <dbReference type="NCBI Taxonomy" id="1238424"/>
    <lineage>
        <taxon>Archaea</taxon>
        <taxon>Methanobacteriati</taxon>
        <taxon>Methanobacteriota</taxon>
        <taxon>Stenosarchaea group</taxon>
        <taxon>Halobacteria</taxon>
        <taxon>Halobacteriales</taxon>
        <taxon>Haloferacaceae</taxon>
        <taxon>Haloquadratum</taxon>
    </lineage>
</organism>
<dbReference type="EMBL" id="KE356560">
    <property type="protein sequence ID" value="ERG90617.1"/>
    <property type="molecule type" value="Genomic_DNA"/>
</dbReference>
<gene>
    <name evidence="1" type="ORF">J07HQW1_00641</name>
</gene>
<evidence type="ECO:0000313" key="1">
    <source>
        <dbReference type="EMBL" id="ERG90617.1"/>
    </source>
</evidence>
<proteinExistence type="predicted"/>